<reference evidence="2" key="1">
    <citation type="journal article" date="2019" name="Int. J. Syst. Evol. Microbiol.">
        <title>The Global Catalogue of Microorganisms (GCM) 10K type strain sequencing project: providing services to taxonomists for standard genome sequencing and annotation.</title>
        <authorList>
            <consortium name="The Broad Institute Genomics Platform"/>
            <consortium name="The Broad Institute Genome Sequencing Center for Infectious Disease"/>
            <person name="Wu L."/>
            <person name="Ma J."/>
        </authorList>
    </citation>
    <scope>NUCLEOTIDE SEQUENCE [LARGE SCALE GENOMIC DNA]</scope>
    <source>
        <strain evidence="2">KCTC 15012</strain>
    </source>
</reference>
<keyword evidence="2" id="KW-1185">Reference proteome</keyword>
<comment type="caution">
    <text evidence="1">The sequence shown here is derived from an EMBL/GenBank/DDBJ whole genome shotgun (WGS) entry which is preliminary data.</text>
</comment>
<dbReference type="NCBIfam" id="TIGR02940">
    <property type="entry name" value="anfO_nitrog"/>
    <property type="match status" value="1"/>
</dbReference>
<name>A0ABW5C8E1_9PROT</name>
<organism evidence="1 2">
    <name type="scientific">Phaeospirillum tilakii</name>
    <dbReference type="NCBI Taxonomy" id="741673"/>
    <lineage>
        <taxon>Bacteria</taxon>
        <taxon>Pseudomonadati</taxon>
        <taxon>Pseudomonadota</taxon>
        <taxon>Alphaproteobacteria</taxon>
        <taxon>Rhodospirillales</taxon>
        <taxon>Rhodospirillaceae</taxon>
        <taxon>Phaeospirillum</taxon>
    </lineage>
</organism>
<accession>A0ABW5C8E1</accession>
<dbReference type="EMBL" id="JBHUIY010000001">
    <property type="protein sequence ID" value="MFD2232270.1"/>
    <property type="molecule type" value="Genomic_DNA"/>
</dbReference>
<dbReference type="RefSeq" id="WP_377313439.1">
    <property type="nucleotide sequence ID" value="NZ_JBHUIY010000001.1"/>
</dbReference>
<evidence type="ECO:0000313" key="2">
    <source>
        <dbReference type="Proteomes" id="UP001597296"/>
    </source>
</evidence>
<proteinExistence type="predicted"/>
<dbReference type="InterPro" id="IPR014287">
    <property type="entry name" value="Nase_Fe-Fe_AnfO"/>
</dbReference>
<evidence type="ECO:0000313" key="1">
    <source>
        <dbReference type="EMBL" id="MFD2232270.1"/>
    </source>
</evidence>
<dbReference type="Proteomes" id="UP001597296">
    <property type="component" value="Unassembled WGS sequence"/>
</dbReference>
<dbReference type="Pfam" id="PF09582">
    <property type="entry name" value="AnfO_nitrog"/>
    <property type="match status" value="1"/>
</dbReference>
<gene>
    <name evidence="1" type="primary">anfO</name>
    <name evidence="1" type="ORF">ACFSNB_00480</name>
</gene>
<sequence>MKIAAYVDQSGHVTGLFSPGSLRVYQSQGDAWAEIGAFALTVDPAQGLGAMKARLRDLCALPELQDCRVLLAEGLTGILPTLLESFGFHCWSSDGYAKALLDEVAGQERARAEAEAAAQAEACASAEACGTTTGGGGCGGGCGGGGGTSRPIGLGLPTLPEPEALGGGRFHLDLAAALAGGGGLNSRDILLPFLHRGGFERLDLDCDHLPRWFGPTLAELGLTATTEAAGAGLHVVVRPRPGAERPA</sequence>
<protein>
    <submittedName>
        <fullName evidence="1">Fe-only nitrogenase accessory protein AnfO</fullName>
    </submittedName>
</protein>